<dbReference type="InterPro" id="IPR025323">
    <property type="entry name" value="DUF4229"/>
</dbReference>
<reference evidence="3" key="1">
    <citation type="submission" date="2020-11" db="EMBL/GenBank/DDBJ databases">
        <title>Nocardia NEAU-351.nov., a novel actinomycete isolated from the cow dung.</title>
        <authorList>
            <person name="Zhang X."/>
        </authorList>
    </citation>
    <scope>NUCLEOTIDE SEQUENCE</scope>
    <source>
        <strain evidence="3">NEAU-351</strain>
    </source>
</reference>
<feature type="compositionally biased region" description="Low complexity" evidence="1">
    <location>
        <begin position="9"/>
        <end position="20"/>
    </location>
</feature>
<protein>
    <submittedName>
        <fullName evidence="3">DUF4229 domain-containing protein</fullName>
    </submittedName>
</protein>
<dbReference type="EMBL" id="JADMLG010000007">
    <property type="protein sequence ID" value="MBH0778359.1"/>
    <property type="molecule type" value="Genomic_DNA"/>
</dbReference>
<accession>A0A931IBK5</accession>
<evidence type="ECO:0000313" key="4">
    <source>
        <dbReference type="Proteomes" id="UP000655751"/>
    </source>
</evidence>
<dbReference type="Pfam" id="PF14012">
    <property type="entry name" value="DUF4229"/>
    <property type="match status" value="1"/>
</dbReference>
<keyword evidence="4" id="KW-1185">Reference proteome</keyword>
<keyword evidence="2" id="KW-0472">Membrane</keyword>
<evidence type="ECO:0000256" key="2">
    <source>
        <dbReference type="SAM" id="Phobius"/>
    </source>
</evidence>
<gene>
    <name evidence="3" type="ORF">IT779_18925</name>
</gene>
<dbReference type="Proteomes" id="UP000655751">
    <property type="component" value="Unassembled WGS sequence"/>
</dbReference>
<feature type="transmembrane region" description="Helical" evidence="2">
    <location>
        <begin position="65"/>
        <end position="90"/>
    </location>
</feature>
<comment type="caution">
    <text evidence="3">The sequence shown here is derived from an EMBL/GenBank/DDBJ whole genome shotgun (WGS) entry which is preliminary data.</text>
</comment>
<evidence type="ECO:0000256" key="1">
    <source>
        <dbReference type="SAM" id="MobiDB-lite"/>
    </source>
</evidence>
<keyword evidence="2" id="KW-1133">Transmembrane helix</keyword>
<keyword evidence="2" id="KW-0812">Transmembrane</keyword>
<dbReference type="AlphaFoldDB" id="A0A931IBK5"/>
<proteinExistence type="predicted"/>
<organism evidence="3 4">
    <name type="scientific">Nocardia bovistercoris</name>
    <dbReference type="NCBI Taxonomy" id="2785916"/>
    <lineage>
        <taxon>Bacteria</taxon>
        <taxon>Bacillati</taxon>
        <taxon>Actinomycetota</taxon>
        <taxon>Actinomycetes</taxon>
        <taxon>Mycobacteriales</taxon>
        <taxon>Nocardiaceae</taxon>
        <taxon>Nocardia</taxon>
    </lineage>
</organism>
<feature type="region of interest" description="Disordered" evidence="1">
    <location>
        <begin position="1"/>
        <end position="20"/>
    </location>
</feature>
<name>A0A931IBK5_9NOCA</name>
<evidence type="ECO:0000313" key="3">
    <source>
        <dbReference type="EMBL" id="MBH0778359.1"/>
    </source>
</evidence>
<feature type="transmembrane region" description="Helical" evidence="2">
    <location>
        <begin position="96"/>
        <end position="115"/>
    </location>
</feature>
<sequence length="153" mass="16266">MDKTDRFSRSSAGRAGGLRRAAGVASPTLVGVSDVTRPDGASGWQTSNPANSQLSNPRRRLAVHLALYTLARLGLVAVLTVVVVVVANLLSVEIRMIVAILIAVVVAMPLSLLLFTKLRSKVNADIAVVDEKRRKDKAQLRARLRGEDGSASA</sequence>